<dbReference type="KEGG" id="vg:19526212"/>
<name>A0A024B1B7_9CAUD</name>
<proteinExistence type="predicted"/>
<dbReference type="EMBL" id="KJ489399">
    <property type="protein sequence ID" value="AHZ10230.1"/>
    <property type="molecule type" value="Genomic_DNA"/>
</dbReference>
<sequence>MTKVNKVSSVTGLVTSMKNKLKAAGFEVGKNNSSIKDGESVFAYGSIYNWSGDITLYTKDYYLAKEVLTDFGAHVKMRVGKPVVVIKYELI</sequence>
<keyword evidence="2" id="KW-1185">Reference proteome</keyword>
<dbReference type="Proteomes" id="UP000026900">
    <property type="component" value="Segment"/>
</dbReference>
<dbReference type="RefSeq" id="YP_009036661.1">
    <property type="nucleotide sequence ID" value="NC_024213.1"/>
</dbReference>
<dbReference type="GeneID" id="19526212"/>
<organism evidence="1 2">
    <name type="scientific">Bacillus phage Hakuna</name>
    <dbReference type="NCBI Taxonomy" id="1486659"/>
    <lineage>
        <taxon>Viruses</taxon>
        <taxon>Duplodnaviria</taxon>
        <taxon>Heunggongvirae</taxon>
        <taxon>Uroviricota</taxon>
        <taxon>Caudoviricetes</taxon>
        <taxon>Herelleviridae</taxon>
        <taxon>Bastillevirinae</taxon>
        <taxon>Wphvirus</taxon>
        <taxon>Wphvirus hakuna</taxon>
    </lineage>
</organism>
<evidence type="ECO:0000313" key="1">
    <source>
        <dbReference type="EMBL" id="AHZ10230.1"/>
    </source>
</evidence>
<accession>A0A024B1B7</accession>
<protein>
    <submittedName>
        <fullName evidence="1">Uncharacterized protein</fullName>
    </submittedName>
</protein>
<evidence type="ECO:0000313" key="2">
    <source>
        <dbReference type="Proteomes" id="UP000026900"/>
    </source>
</evidence>
<reference evidence="2" key="1">
    <citation type="submission" date="2014-09" db="EMBL/GenBank/DDBJ databases">
        <authorList>
            <person name="Sauder A.B."/>
            <person name="McKenzie Q.R."/>
            <person name="Temple L.M."/>
            <person name="Alexis B.K."/>
            <person name="Al-Atrache Z."/>
            <person name="Lewis L.O."/>
            <person name="Loesser-Casey K.E."/>
            <person name="Mitchell K.J."/>
        </authorList>
    </citation>
    <scope>NUCLEOTIDE SEQUENCE [LARGE SCALE GENOMIC DNA]</scope>
</reference>